<dbReference type="EMBL" id="JAMQCR010000001">
    <property type="protein sequence ID" value="MCM2533120.1"/>
    <property type="molecule type" value="Genomic_DNA"/>
</dbReference>
<dbReference type="InterPro" id="IPR000064">
    <property type="entry name" value="NLP_P60_dom"/>
</dbReference>
<keyword evidence="3 7" id="KW-0732">Signal</keyword>
<dbReference type="PANTHER" id="PTHR47053:SF1">
    <property type="entry name" value="MUREIN DD-ENDOPEPTIDASE MEPH-RELATED"/>
    <property type="match status" value="1"/>
</dbReference>
<dbReference type="InterPro" id="IPR018392">
    <property type="entry name" value="LysM"/>
</dbReference>
<dbReference type="SUPFAM" id="SSF54001">
    <property type="entry name" value="Cysteine proteinases"/>
    <property type="match status" value="1"/>
</dbReference>
<evidence type="ECO:0000313" key="10">
    <source>
        <dbReference type="EMBL" id="MCM2533120.1"/>
    </source>
</evidence>
<keyword evidence="4" id="KW-0677">Repeat</keyword>
<dbReference type="InterPro" id="IPR051202">
    <property type="entry name" value="Peptidase_C40"/>
</dbReference>
<organism evidence="10 11">
    <name type="scientific">Neobacillus pocheonensis</name>
    <dbReference type="NCBI Taxonomy" id="363869"/>
    <lineage>
        <taxon>Bacteria</taxon>
        <taxon>Bacillati</taxon>
        <taxon>Bacillota</taxon>
        <taxon>Bacilli</taxon>
        <taxon>Bacillales</taxon>
        <taxon>Bacillaceae</taxon>
        <taxon>Neobacillus</taxon>
    </lineage>
</organism>
<evidence type="ECO:0000256" key="6">
    <source>
        <dbReference type="ARBA" id="ARBA00022807"/>
    </source>
</evidence>
<sequence length="194" mass="20890">MKKHLLTAAATAGILFTPFGAQASAQVTTYSVQSGDTLWKISQTNNISITDLKQWNHLTSNTIYVNQKLSLVSPQSIKGQAIITEAKKYIGTPYLWGGSTPAGFDCSGFTEYVYAKVGVSIPRTTSTQWAGLTPISSPKPGDLVFFNTNTTGVSHVGIYLGNNQFIHAGSKGITIADITTSYWKPIYLGARTAF</sequence>
<feature type="domain" description="NlpC/P60" evidence="9">
    <location>
        <begin position="76"/>
        <end position="194"/>
    </location>
</feature>
<dbReference type="Gene3D" id="3.10.350.10">
    <property type="entry name" value="LysM domain"/>
    <property type="match status" value="1"/>
</dbReference>
<dbReference type="SUPFAM" id="SSF54106">
    <property type="entry name" value="LysM domain"/>
    <property type="match status" value="1"/>
</dbReference>
<proteinExistence type="inferred from homology"/>
<feature type="signal peptide" evidence="7">
    <location>
        <begin position="1"/>
        <end position="23"/>
    </location>
</feature>
<dbReference type="InterPro" id="IPR038765">
    <property type="entry name" value="Papain-like_cys_pep_sf"/>
</dbReference>
<evidence type="ECO:0000256" key="7">
    <source>
        <dbReference type="SAM" id="SignalP"/>
    </source>
</evidence>
<feature type="chain" id="PRO_5047293178" evidence="7">
    <location>
        <begin position="24"/>
        <end position="194"/>
    </location>
</feature>
<evidence type="ECO:0000256" key="1">
    <source>
        <dbReference type="ARBA" id="ARBA00007074"/>
    </source>
</evidence>
<dbReference type="PROSITE" id="PS51782">
    <property type="entry name" value="LYSM"/>
    <property type="match status" value="1"/>
</dbReference>
<dbReference type="InterPro" id="IPR036779">
    <property type="entry name" value="LysM_dom_sf"/>
</dbReference>
<keyword evidence="6" id="KW-0788">Thiol protease</keyword>
<accession>A0ABT0WAK3</accession>
<gene>
    <name evidence="10" type="ORF">NDK43_12855</name>
</gene>
<evidence type="ECO:0000259" key="8">
    <source>
        <dbReference type="PROSITE" id="PS51782"/>
    </source>
</evidence>
<evidence type="ECO:0000313" key="11">
    <source>
        <dbReference type="Proteomes" id="UP001523262"/>
    </source>
</evidence>
<dbReference type="PROSITE" id="PS51935">
    <property type="entry name" value="NLPC_P60"/>
    <property type="match status" value="1"/>
</dbReference>
<dbReference type="Pfam" id="PF00877">
    <property type="entry name" value="NLPC_P60"/>
    <property type="match status" value="1"/>
</dbReference>
<keyword evidence="11" id="KW-1185">Reference proteome</keyword>
<keyword evidence="5" id="KW-0378">Hydrolase</keyword>
<comment type="similarity">
    <text evidence="1">Belongs to the peptidase C40 family.</text>
</comment>
<evidence type="ECO:0000256" key="4">
    <source>
        <dbReference type="ARBA" id="ARBA00022737"/>
    </source>
</evidence>
<dbReference type="Gene3D" id="3.90.1720.10">
    <property type="entry name" value="endopeptidase domain like (from Nostoc punctiforme)"/>
    <property type="match status" value="1"/>
</dbReference>
<evidence type="ECO:0000256" key="3">
    <source>
        <dbReference type="ARBA" id="ARBA00022729"/>
    </source>
</evidence>
<dbReference type="PANTHER" id="PTHR47053">
    <property type="entry name" value="MUREIN DD-ENDOPEPTIDASE MEPH-RELATED"/>
    <property type="match status" value="1"/>
</dbReference>
<dbReference type="Pfam" id="PF01476">
    <property type="entry name" value="LysM"/>
    <property type="match status" value="1"/>
</dbReference>
<feature type="domain" description="LysM" evidence="8">
    <location>
        <begin position="28"/>
        <end position="71"/>
    </location>
</feature>
<keyword evidence="2" id="KW-0645">Protease</keyword>
<name>A0ABT0WAK3_9BACI</name>
<protein>
    <submittedName>
        <fullName evidence="10">Peptidoglycan endopeptidase</fullName>
    </submittedName>
</protein>
<dbReference type="CDD" id="cd00118">
    <property type="entry name" value="LysM"/>
    <property type="match status" value="1"/>
</dbReference>
<evidence type="ECO:0000259" key="9">
    <source>
        <dbReference type="PROSITE" id="PS51935"/>
    </source>
</evidence>
<dbReference type="SMART" id="SM00257">
    <property type="entry name" value="LysM"/>
    <property type="match status" value="1"/>
</dbReference>
<reference evidence="10 11" key="1">
    <citation type="submission" date="2022-06" db="EMBL/GenBank/DDBJ databases">
        <authorList>
            <person name="Jeon C.O."/>
        </authorList>
    </citation>
    <scope>NUCLEOTIDE SEQUENCE [LARGE SCALE GENOMIC DNA]</scope>
    <source>
        <strain evidence="10 11">KCTC 13943</strain>
    </source>
</reference>
<dbReference type="Proteomes" id="UP001523262">
    <property type="component" value="Unassembled WGS sequence"/>
</dbReference>
<evidence type="ECO:0000256" key="2">
    <source>
        <dbReference type="ARBA" id="ARBA00022670"/>
    </source>
</evidence>
<comment type="caution">
    <text evidence="10">The sequence shown here is derived from an EMBL/GenBank/DDBJ whole genome shotgun (WGS) entry which is preliminary data.</text>
</comment>
<evidence type="ECO:0000256" key="5">
    <source>
        <dbReference type="ARBA" id="ARBA00022801"/>
    </source>
</evidence>